<evidence type="ECO:0000313" key="2">
    <source>
        <dbReference type="Proteomes" id="UP000653045"/>
    </source>
</evidence>
<comment type="caution">
    <text evidence="1">The sequence shown here is derived from an EMBL/GenBank/DDBJ whole genome shotgun (WGS) entry which is preliminary data.</text>
</comment>
<accession>A0ABS0ZJB2</accession>
<sequence length="106" mass="12137">MKAMYRGKEVDVWKVSRDSNQPDWVKQAFVKNYMRWVDNHVLILLAGLNPDTRANLKMGMTGSAGGGGFMGYYMYRNGYIGDYVDGTNHQVLSEKQFQKAYQLLSD</sequence>
<evidence type="ECO:0008006" key="3">
    <source>
        <dbReference type="Google" id="ProtNLM"/>
    </source>
</evidence>
<organism evidence="1 2">
    <name type="scientific">Streptococcus pacificus</name>
    <dbReference type="NCBI Taxonomy" id="2740577"/>
    <lineage>
        <taxon>Bacteria</taxon>
        <taxon>Bacillati</taxon>
        <taxon>Bacillota</taxon>
        <taxon>Bacilli</taxon>
        <taxon>Lactobacillales</taxon>
        <taxon>Streptococcaceae</taxon>
        <taxon>Streptococcus</taxon>
    </lineage>
</organism>
<protein>
    <recommendedName>
        <fullName evidence="3">Role in replication</fullName>
    </recommendedName>
</protein>
<dbReference type="Proteomes" id="UP000653045">
    <property type="component" value="Unassembled WGS sequence"/>
</dbReference>
<keyword evidence="2" id="KW-1185">Reference proteome</keyword>
<reference evidence="1 2" key="1">
    <citation type="journal article" date="2021" name="Int. J. Syst. Evol. Microbiol.">
        <title>Streptococcus vicugnae sp. nov., isolated from faeces of alpacas (Vicugna pacos) and cattle (Bos taurus), Streptococcus zalophi sp. nov., and Streptococcus pacificus sp. nov., isolated from respiratory tract of California sea lions (Zalophus californianus).</title>
        <authorList>
            <person name="Volokhov D.V."/>
            <person name="Zagorodnyaya T.A."/>
            <person name="Shen Z."/>
            <person name="Blom J."/>
            <person name="Furtak V.A."/>
            <person name="Eisenberg T."/>
            <person name="Fan P."/>
            <person name="Jeong K.C."/>
            <person name="Gao Y."/>
            <person name="Zhang S."/>
            <person name="Amselle M."/>
        </authorList>
    </citation>
    <scope>NUCLEOTIDE SEQUENCE [LARGE SCALE GENOMIC DNA]</scope>
    <source>
        <strain evidence="1 2">CSL7591</strain>
    </source>
</reference>
<dbReference type="EMBL" id="JAENBO010000003">
    <property type="protein sequence ID" value="MBJ8326052.1"/>
    <property type="molecule type" value="Genomic_DNA"/>
</dbReference>
<proteinExistence type="predicted"/>
<gene>
    <name evidence="1" type="ORF">JHK62_05130</name>
</gene>
<dbReference type="RefSeq" id="WP_199575691.1">
    <property type="nucleotide sequence ID" value="NZ_JAENBO010000003.1"/>
</dbReference>
<name>A0ABS0ZJB2_9STRE</name>
<evidence type="ECO:0000313" key="1">
    <source>
        <dbReference type="EMBL" id="MBJ8326052.1"/>
    </source>
</evidence>